<gene>
    <name evidence="4" type="ORF">BD324DRAFT_607033</name>
</gene>
<dbReference type="EMBL" id="NBSH01000002">
    <property type="protein sequence ID" value="ORX39820.1"/>
    <property type="molecule type" value="Genomic_DNA"/>
</dbReference>
<dbReference type="OrthoDB" id="5819478at2759"/>
<feature type="transmembrane region" description="Helical" evidence="2">
    <location>
        <begin position="533"/>
        <end position="552"/>
    </location>
</feature>
<dbReference type="AlphaFoldDB" id="A0A1Y1UP48"/>
<feature type="region of interest" description="Disordered" evidence="1">
    <location>
        <begin position="425"/>
        <end position="452"/>
    </location>
</feature>
<dbReference type="Pfam" id="PF13632">
    <property type="entry name" value="Glyco_trans_2_3"/>
    <property type="match status" value="1"/>
</dbReference>
<keyword evidence="5" id="KW-1185">Reference proteome</keyword>
<evidence type="ECO:0000259" key="3">
    <source>
        <dbReference type="Pfam" id="PF13632"/>
    </source>
</evidence>
<feature type="transmembrane region" description="Helical" evidence="2">
    <location>
        <begin position="583"/>
        <end position="605"/>
    </location>
</feature>
<dbReference type="InterPro" id="IPR001173">
    <property type="entry name" value="Glyco_trans_2-like"/>
</dbReference>
<feature type="compositionally biased region" description="Acidic residues" evidence="1">
    <location>
        <begin position="425"/>
        <end position="435"/>
    </location>
</feature>
<dbReference type="InParanoid" id="A0A1Y1UP48"/>
<proteinExistence type="predicted"/>
<comment type="caution">
    <text evidence="4">The sequence shown here is derived from an EMBL/GenBank/DDBJ whole genome shotgun (WGS) entry which is preliminary data.</text>
</comment>
<dbReference type="PANTHER" id="PTHR36851">
    <property type="entry name" value="UNNAMED PRODUCT"/>
    <property type="match status" value="1"/>
</dbReference>
<name>A0A1Y1UP48_9TREE</name>
<dbReference type="GeneID" id="33555853"/>
<sequence>MLAMRRSRTRSLQRVPFISHVLFVALLVFGPNHCPTFLAGALLALHAVFMGINLRSVYGAFSAWRGVKIQSSIDWHSKYLDDVRDNETALAFEDVSHLIIIPTYCESIEILRETLYLLSTHRLAAATYHPVLAFEARETGAVSKALALVQEFSHRFACIGYTIHPADTPGEARGKSSNLAWSIRQAWQEMESSPVLKGKIDKVVVTCMDSDTALAGDYFEAISCKYALRPEQERPLVYYIPPIAFDRNAHEVPSAVRLTDTMWSIAGTSAIFPESTTKIPTSAYSLSLSLLANVGFHDTGPEAIGEDMHMYIKCLFATGGRLLPETIYSPASQLDVVSSHVVGWRGYWNAHVARYQQALRHMWGSLDSLYAARMLMTGDFVAHRLEPSFVTQNTVFTYDSFDNLAPHRLGRRLSLLLPMETVEEVDGESDSEDLSDSTPDLSDSSPESRPTMASSATSLFELASPLIETKPQAEVPEETSTRWLPFMSLALRLYEAHFLMGHIALLVVHRALFPVPENLHPFLQWSVNITDRYRGISPIFLLIGLFLYELYINETVTGRWKRAGDRLGIQSTDQRSKRMLRSLLDVAFVPIATVLAVVPLFHAQFLHLFTERLEYRVSLKPIREAIEMV</sequence>
<keyword evidence="2" id="KW-0472">Membrane</keyword>
<keyword evidence="2" id="KW-1133">Transmembrane helix</keyword>
<evidence type="ECO:0000313" key="5">
    <source>
        <dbReference type="Proteomes" id="UP000193218"/>
    </source>
</evidence>
<dbReference type="SUPFAM" id="SSF53448">
    <property type="entry name" value="Nucleotide-diphospho-sugar transferases"/>
    <property type="match status" value="1"/>
</dbReference>
<evidence type="ECO:0000256" key="1">
    <source>
        <dbReference type="SAM" id="MobiDB-lite"/>
    </source>
</evidence>
<dbReference type="Proteomes" id="UP000193218">
    <property type="component" value="Unassembled WGS sequence"/>
</dbReference>
<reference evidence="4 5" key="1">
    <citation type="submission" date="2017-03" db="EMBL/GenBank/DDBJ databases">
        <title>Widespread Adenine N6-methylation of Active Genes in Fungi.</title>
        <authorList>
            <consortium name="DOE Joint Genome Institute"/>
            <person name="Mondo S.J."/>
            <person name="Dannebaum R.O."/>
            <person name="Kuo R.C."/>
            <person name="Louie K.B."/>
            <person name="Bewick A.J."/>
            <person name="Labutti K."/>
            <person name="Haridas S."/>
            <person name="Kuo A."/>
            <person name="Salamov A."/>
            <person name="Ahrendt S.R."/>
            <person name="Lau R."/>
            <person name="Bowen B.P."/>
            <person name="Lipzen A."/>
            <person name="Sullivan W."/>
            <person name="Andreopoulos W.B."/>
            <person name="Clum A."/>
            <person name="Lindquist E."/>
            <person name="Daum C."/>
            <person name="Northen T.R."/>
            <person name="Ramamoorthy G."/>
            <person name="Schmitz R.J."/>
            <person name="Gryganskyi A."/>
            <person name="Culley D."/>
            <person name="Magnuson J."/>
            <person name="James T.Y."/>
            <person name="O'Malley M.A."/>
            <person name="Stajich J.E."/>
            <person name="Spatafora J.W."/>
            <person name="Visel A."/>
            <person name="Grigoriev I.V."/>
        </authorList>
    </citation>
    <scope>NUCLEOTIDE SEQUENCE [LARGE SCALE GENOMIC DNA]</scope>
    <source>
        <strain evidence="4 5">NRRL Y-17943</strain>
    </source>
</reference>
<evidence type="ECO:0000313" key="4">
    <source>
        <dbReference type="EMBL" id="ORX39820.1"/>
    </source>
</evidence>
<accession>A0A1Y1UP48</accession>
<dbReference type="PANTHER" id="PTHR36851:SF1">
    <property type="entry name" value="GLYCO_TRANS_2-LIKE DOMAIN-CONTAINING PROTEIN"/>
    <property type="match status" value="1"/>
</dbReference>
<feature type="domain" description="Glycosyltransferase 2-like" evidence="3">
    <location>
        <begin position="205"/>
        <end position="375"/>
    </location>
</feature>
<dbReference type="RefSeq" id="XP_021873605.1">
    <property type="nucleotide sequence ID" value="XM_022014045.1"/>
</dbReference>
<feature type="compositionally biased region" description="Low complexity" evidence="1">
    <location>
        <begin position="436"/>
        <end position="448"/>
    </location>
</feature>
<protein>
    <recommendedName>
        <fullName evidence="3">Glycosyltransferase 2-like domain-containing protein</fullName>
    </recommendedName>
</protein>
<keyword evidence="2" id="KW-0812">Transmembrane</keyword>
<evidence type="ECO:0000256" key="2">
    <source>
        <dbReference type="SAM" id="Phobius"/>
    </source>
</evidence>
<dbReference type="InterPro" id="IPR029044">
    <property type="entry name" value="Nucleotide-diphossugar_trans"/>
</dbReference>
<organism evidence="4 5">
    <name type="scientific">Kockovaella imperatae</name>
    <dbReference type="NCBI Taxonomy" id="4999"/>
    <lineage>
        <taxon>Eukaryota</taxon>
        <taxon>Fungi</taxon>
        <taxon>Dikarya</taxon>
        <taxon>Basidiomycota</taxon>
        <taxon>Agaricomycotina</taxon>
        <taxon>Tremellomycetes</taxon>
        <taxon>Tremellales</taxon>
        <taxon>Cuniculitremaceae</taxon>
        <taxon>Kockovaella</taxon>
    </lineage>
</organism>